<evidence type="ECO:0000256" key="3">
    <source>
        <dbReference type="RuleBase" id="RU000363"/>
    </source>
</evidence>
<dbReference type="Pfam" id="PF00106">
    <property type="entry name" value="adh_short"/>
    <property type="match status" value="1"/>
</dbReference>
<protein>
    <submittedName>
        <fullName evidence="5">SDR family oxidoreductase</fullName>
    </submittedName>
</protein>
<evidence type="ECO:0000313" key="5">
    <source>
        <dbReference type="EMBL" id="MCP8888500.1"/>
    </source>
</evidence>
<dbReference type="AlphaFoldDB" id="A0A9Q4ARF4"/>
<organism evidence="5 6">
    <name type="scientific">Devosia ureilytica</name>
    <dbReference type="NCBI Taxonomy" id="2952754"/>
    <lineage>
        <taxon>Bacteria</taxon>
        <taxon>Pseudomonadati</taxon>
        <taxon>Pseudomonadota</taxon>
        <taxon>Alphaproteobacteria</taxon>
        <taxon>Hyphomicrobiales</taxon>
        <taxon>Devosiaceae</taxon>
        <taxon>Devosia</taxon>
    </lineage>
</organism>
<dbReference type="InterPro" id="IPR002347">
    <property type="entry name" value="SDR_fam"/>
</dbReference>
<dbReference type="RefSeq" id="WP_254675677.1">
    <property type="nucleotide sequence ID" value="NZ_JAMWDU010000006.1"/>
</dbReference>
<dbReference type="FunFam" id="3.40.50.720:FF:000084">
    <property type="entry name" value="Short-chain dehydrogenase reductase"/>
    <property type="match status" value="1"/>
</dbReference>
<dbReference type="PANTHER" id="PTHR44196:SF1">
    <property type="entry name" value="DEHYDROGENASE_REDUCTASE SDR FAMILY MEMBER 7B"/>
    <property type="match status" value="1"/>
</dbReference>
<dbReference type="PRINTS" id="PR00080">
    <property type="entry name" value="SDRFAMILY"/>
</dbReference>
<sequence>MSTAAAGSFAGRVVLITGANRGIGHATGRRFHDSGAKVVLLNRSASVPAMVLDGAVELICDVADWVAVDRAMTQVAEQFGRLDVVVNNAGTIEPIARIEQSDPALWARVIATNLVGAYNVARAAIPIMLDGGGGTIVNISSGAATSPLEGWSHYCASKAGLRALTACLDLELRGKGIRALGLSPGTVATDMQVTIRQSGINPVSRLAPDSHIPPEWVAQSIAWLTTRAADPFLGTDFSLKTAEGRATVGLPAV</sequence>
<evidence type="ECO:0000256" key="2">
    <source>
        <dbReference type="ARBA" id="ARBA00023002"/>
    </source>
</evidence>
<keyword evidence="2" id="KW-0560">Oxidoreductase</keyword>
<evidence type="ECO:0000256" key="1">
    <source>
        <dbReference type="ARBA" id="ARBA00006484"/>
    </source>
</evidence>
<comment type="caution">
    <text evidence="5">The sequence shown here is derived from an EMBL/GenBank/DDBJ whole genome shotgun (WGS) entry which is preliminary data.</text>
</comment>
<dbReference type="CDD" id="cd05233">
    <property type="entry name" value="SDR_c"/>
    <property type="match status" value="1"/>
</dbReference>
<dbReference type="EMBL" id="JAMWDU010000006">
    <property type="protein sequence ID" value="MCP8888500.1"/>
    <property type="molecule type" value="Genomic_DNA"/>
</dbReference>
<feature type="domain" description="Ketoreductase" evidence="4">
    <location>
        <begin position="12"/>
        <end position="183"/>
    </location>
</feature>
<dbReference type="InterPro" id="IPR036291">
    <property type="entry name" value="NAD(P)-bd_dom_sf"/>
</dbReference>
<dbReference type="PANTHER" id="PTHR44196">
    <property type="entry name" value="DEHYDROGENASE/REDUCTASE SDR FAMILY MEMBER 7B"/>
    <property type="match status" value="1"/>
</dbReference>
<evidence type="ECO:0000313" key="6">
    <source>
        <dbReference type="Proteomes" id="UP001060275"/>
    </source>
</evidence>
<keyword evidence="6" id="KW-1185">Reference proteome</keyword>
<dbReference type="SMART" id="SM00822">
    <property type="entry name" value="PKS_KR"/>
    <property type="match status" value="1"/>
</dbReference>
<dbReference type="PRINTS" id="PR00081">
    <property type="entry name" value="GDHRDH"/>
</dbReference>
<name>A0A9Q4ARF4_9HYPH</name>
<dbReference type="Proteomes" id="UP001060275">
    <property type="component" value="Unassembled WGS sequence"/>
</dbReference>
<dbReference type="GO" id="GO:0016491">
    <property type="term" value="F:oxidoreductase activity"/>
    <property type="evidence" value="ECO:0007669"/>
    <property type="project" value="UniProtKB-KW"/>
</dbReference>
<dbReference type="SUPFAM" id="SSF51735">
    <property type="entry name" value="NAD(P)-binding Rossmann-fold domains"/>
    <property type="match status" value="1"/>
</dbReference>
<dbReference type="Gene3D" id="3.40.50.720">
    <property type="entry name" value="NAD(P)-binding Rossmann-like Domain"/>
    <property type="match status" value="1"/>
</dbReference>
<gene>
    <name evidence="5" type="ORF">NF348_15405</name>
</gene>
<dbReference type="GO" id="GO:0016020">
    <property type="term" value="C:membrane"/>
    <property type="evidence" value="ECO:0007669"/>
    <property type="project" value="TreeGrafter"/>
</dbReference>
<comment type="similarity">
    <text evidence="1 3">Belongs to the short-chain dehydrogenases/reductases (SDR) family.</text>
</comment>
<reference evidence="5" key="1">
    <citation type="submission" date="2022-06" db="EMBL/GenBank/DDBJ databases">
        <title>Devosia sp. XJ19-45 genome assembly.</title>
        <authorList>
            <person name="Li B."/>
            <person name="Cai M."/>
            <person name="Nie G."/>
            <person name="Li W."/>
        </authorList>
    </citation>
    <scope>NUCLEOTIDE SEQUENCE</scope>
    <source>
        <strain evidence="5">XJ19-45</strain>
    </source>
</reference>
<dbReference type="InterPro" id="IPR057326">
    <property type="entry name" value="KR_dom"/>
</dbReference>
<accession>A0A9Q4ARF4</accession>
<evidence type="ECO:0000259" key="4">
    <source>
        <dbReference type="SMART" id="SM00822"/>
    </source>
</evidence>
<proteinExistence type="inferred from homology"/>